<dbReference type="PANTHER" id="PTHR47331:SF1">
    <property type="entry name" value="GAG-LIKE PROTEIN"/>
    <property type="match status" value="1"/>
</dbReference>
<organism evidence="2 3">
    <name type="scientific">Allacma fusca</name>
    <dbReference type="NCBI Taxonomy" id="39272"/>
    <lineage>
        <taxon>Eukaryota</taxon>
        <taxon>Metazoa</taxon>
        <taxon>Ecdysozoa</taxon>
        <taxon>Arthropoda</taxon>
        <taxon>Hexapoda</taxon>
        <taxon>Collembola</taxon>
        <taxon>Symphypleona</taxon>
        <taxon>Sminthuridae</taxon>
        <taxon>Allacma</taxon>
    </lineage>
</organism>
<dbReference type="Proteomes" id="UP000708208">
    <property type="component" value="Unassembled WGS sequence"/>
</dbReference>
<dbReference type="AlphaFoldDB" id="A0A8J2IY63"/>
<evidence type="ECO:0000313" key="3">
    <source>
        <dbReference type="Proteomes" id="UP000708208"/>
    </source>
</evidence>
<comment type="caution">
    <text evidence="2">The sequence shown here is derived from an EMBL/GenBank/DDBJ whole genome shotgun (WGS) entry which is preliminary data.</text>
</comment>
<accession>A0A8J2IY63</accession>
<reference evidence="2" key="1">
    <citation type="submission" date="2021-06" db="EMBL/GenBank/DDBJ databases">
        <authorList>
            <person name="Hodson N. C."/>
            <person name="Mongue J. A."/>
            <person name="Jaron S. K."/>
        </authorList>
    </citation>
    <scope>NUCLEOTIDE SEQUENCE</scope>
</reference>
<dbReference type="Pfam" id="PF18701">
    <property type="entry name" value="DUF5641"/>
    <property type="match status" value="1"/>
</dbReference>
<feature type="non-terminal residue" evidence="2">
    <location>
        <position position="1"/>
    </location>
</feature>
<proteinExistence type="predicted"/>
<dbReference type="InterPro" id="IPR040676">
    <property type="entry name" value="DUF5641"/>
</dbReference>
<feature type="domain" description="DUF5641" evidence="1">
    <location>
        <begin position="629"/>
        <end position="721"/>
    </location>
</feature>
<evidence type="ECO:0000259" key="1">
    <source>
        <dbReference type="Pfam" id="PF18701"/>
    </source>
</evidence>
<dbReference type="OrthoDB" id="8065733at2759"/>
<name>A0A8J2IY63_9HEXA</name>
<protein>
    <recommendedName>
        <fullName evidence="1">DUF5641 domain-containing protein</fullName>
    </recommendedName>
</protein>
<sequence>FISEQCVKKLGLCTESTNVTVNSRFWELEKVPEEKSFSSEDAEVEEHYVCTFQRLEDGRYMVRLPMKKDCVDMGDSRCMAITRWLQMEKRMARDTKLRSMYIEFMREYARLDHMKKVPFNYVPKGSVYYIPHHAVLKESSSTTKLRVVFDTSAKSSTGTSLNENMMNGPKTQDDLMGHLIRFHIWTSVENADARQMYTQFKVHPDDWDLQRIIWRKDPKSKLEDYWLVTVTQGETASAFLATRSLNQLAKDNEKELPAAAHAVLNNVYMDDLVTGAFTIKEALELQSQLLELFKRGCIELRPDWAENEDFSCDESECANLVSLPEVKKLKKSTITHLNTFCSANNSVLQRYSSLSKMQRVVALCFRFYFRMIDKKYRVRPRRPPSAELITLPETDFALARCVGMCQRVDFQKELMDMENNKPLSKKSILLALNPFLDANGIIRVGGRLRHSELSLDQKHPMLLPRHGQLTTNILHHVHFVGFMLVLSYCYLCDHGSHFVGAEKEICGFLDNIESNVVSGVITEDRQLKTIRWHFIPPSSPHFGGIWEEAVKSMKTHLKKTVGEALLNYEEFITVLHQIEACVNSRPITPMFHDPCDLQALTPGHFLIHSALHSVPEEDLTNEKLLPRDRWLLCQKITQHFWMRWQREYLTSLQKRPNWKSEHNNIQVGELVLLKDERFPPLQWKLARVITVHPGEDGHVRVVSVKTCDGEYKRPITKVCPLPIELSPISKELKCE</sequence>
<dbReference type="EMBL" id="CAJVCH010000747">
    <property type="protein sequence ID" value="CAG7633968.1"/>
    <property type="molecule type" value="Genomic_DNA"/>
</dbReference>
<evidence type="ECO:0000313" key="2">
    <source>
        <dbReference type="EMBL" id="CAG7633968.1"/>
    </source>
</evidence>
<dbReference type="PANTHER" id="PTHR47331">
    <property type="entry name" value="PHD-TYPE DOMAIN-CONTAINING PROTEIN"/>
    <property type="match status" value="1"/>
</dbReference>
<keyword evidence="3" id="KW-1185">Reference proteome</keyword>
<gene>
    <name evidence="2" type="ORF">AFUS01_LOCUS193</name>
</gene>